<name>A0A5B6WNP6_9ROSI</name>
<evidence type="ECO:0000313" key="1">
    <source>
        <dbReference type="EMBL" id="KAA3482948.1"/>
    </source>
</evidence>
<gene>
    <name evidence="1" type="ORF">EPI10_005155</name>
</gene>
<proteinExistence type="predicted"/>
<comment type="caution">
    <text evidence="1">The sequence shown here is derived from an EMBL/GenBank/DDBJ whole genome shotgun (WGS) entry which is preliminary data.</text>
</comment>
<organism evidence="1 2">
    <name type="scientific">Gossypium australe</name>
    <dbReference type="NCBI Taxonomy" id="47621"/>
    <lineage>
        <taxon>Eukaryota</taxon>
        <taxon>Viridiplantae</taxon>
        <taxon>Streptophyta</taxon>
        <taxon>Embryophyta</taxon>
        <taxon>Tracheophyta</taxon>
        <taxon>Spermatophyta</taxon>
        <taxon>Magnoliopsida</taxon>
        <taxon>eudicotyledons</taxon>
        <taxon>Gunneridae</taxon>
        <taxon>Pentapetalae</taxon>
        <taxon>rosids</taxon>
        <taxon>malvids</taxon>
        <taxon>Malvales</taxon>
        <taxon>Malvaceae</taxon>
        <taxon>Malvoideae</taxon>
        <taxon>Gossypium</taxon>
    </lineage>
</organism>
<dbReference type="AlphaFoldDB" id="A0A5B6WNP6"/>
<protein>
    <submittedName>
        <fullName evidence="1">Delta-cadinene synthase isozyme XC1</fullName>
    </submittedName>
</protein>
<evidence type="ECO:0000313" key="2">
    <source>
        <dbReference type="Proteomes" id="UP000325315"/>
    </source>
</evidence>
<dbReference type="OrthoDB" id="998068at2759"/>
<reference evidence="2" key="1">
    <citation type="journal article" date="2019" name="Plant Biotechnol. J.">
        <title>Genome sequencing of the Australian wild diploid species Gossypium australe highlights disease resistance and delayed gland morphogenesis.</title>
        <authorList>
            <person name="Cai Y."/>
            <person name="Cai X."/>
            <person name="Wang Q."/>
            <person name="Wang P."/>
            <person name="Zhang Y."/>
            <person name="Cai C."/>
            <person name="Xu Y."/>
            <person name="Wang K."/>
            <person name="Zhou Z."/>
            <person name="Wang C."/>
            <person name="Geng S."/>
            <person name="Li B."/>
            <person name="Dong Q."/>
            <person name="Hou Y."/>
            <person name="Wang H."/>
            <person name="Ai P."/>
            <person name="Liu Z."/>
            <person name="Yi F."/>
            <person name="Sun M."/>
            <person name="An G."/>
            <person name="Cheng J."/>
            <person name="Zhang Y."/>
            <person name="Shi Q."/>
            <person name="Xie Y."/>
            <person name="Shi X."/>
            <person name="Chang Y."/>
            <person name="Huang F."/>
            <person name="Chen Y."/>
            <person name="Hong S."/>
            <person name="Mi L."/>
            <person name="Sun Q."/>
            <person name="Zhang L."/>
            <person name="Zhou B."/>
            <person name="Peng R."/>
            <person name="Zhang X."/>
            <person name="Liu F."/>
        </authorList>
    </citation>
    <scope>NUCLEOTIDE SEQUENCE [LARGE SCALE GENOMIC DNA]</scope>
    <source>
        <strain evidence="2">cv. PA1801</strain>
    </source>
</reference>
<keyword evidence="2" id="KW-1185">Reference proteome</keyword>
<dbReference type="Proteomes" id="UP000325315">
    <property type="component" value="Unassembled WGS sequence"/>
</dbReference>
<dbReference type="EMBL" id="SMMG02000002">
    <property type="protein sequence ID" value="KAA3482948.1"/>
    <property type="molecule type" value="Genomic_DNA"/>
</dbReference>
<sequence>MKHEKRILQGHVEDKLLWNLQKCLDEELMYLLRQTKWSYLKDVFIKIEPWLKKLKINERVTWIEVSGVPLHCWNYKTFKRVAELWEKLVSVGENLTKVHNFKKIELLISITQSNMVDELVSMEVGKDIFPIRVRERGLSELKDDSLNCKARWKNNKDSISESGSVVR</sequence>
<accession>A0A5B6WNP6</accession>